<accession>A0ABZ2I1U1</accession>
<dbReference type="PANTHER" id="PTHR11669:SF0">
    <property type="entry name" value="PROTEIN STICHEL-LIKE 2"/>
    <property type="match status" value="1"/>
</dbReference>
<dbReference type="GO" id="GO:0003887">
    <property type="term" value="F:DNA-directed DNA polymerase activity"/>
    <property type="evidence" value="ECO:0007669"/>
    <property type="project" value="UniProtKB-EC"/>
</dbReference>
<dbReference type="InterPro" id="IPR008921">
    <property type="entry name" value="DNA_pol3_clamp-load_cplx_C"/>
</dbReference>
<keyword evidence="7" id="KW-0862">Zinc</keyword>
<dbReference type="CDD" id="cd18137">
    <property type="entry name" value="HLD_clamp_pol_III_gamma_tau"/>
    <property type="match status" value="1"/>
</dbReference>
<organism evidence="14 15">
    <name type="scientific">Pelagibacterium nitratireducens</name>
    <dbReference type="NCBI Taxonomy" id="1046114"/>
    <lineage>
        <taxon>Bacteria</taxon>
        <taxon>Pseudomonadati</taxon>
        <taxon>Pseudomonadota</taxon>
        <taxon>Alphaproteobacteria</taxon>
        <taxon>Hyphomicrobiales</taxon>
        <taxon>Devosiaceae</taxon>
        <taxon>Pelagibacterium</taxon>
    </lineage>
</organism>
<evidence type="ECO:0000256" key="7">
    <source>
        <dbReference type="ARBA" id="ARBA00022833"/>
    </source>
</evidence>
<keyword evidence="15" id="KW-1185">Reference proteome</keyword>
<feature type="compositionally biased region" description="Acidic residues" evidence="12">
    <location>
        <begin position="561"/>
        <end position="576"/>
    </location>
</feature>
<dbReference type="NCBIfam" id="NF006585">
    <property type="entry name" value="PRK09111.1"/>
    <property type="match status" value="1"/>
</dbReference>
<dbReference type="InterPro" id="IPR003593">
    <property type="entry name" value="AAA+_ATPase"/>
</dbReference>
<evidence type="ECO:0000259" key="13">
    <source>
        <dbReference type="SMART" id="SM00382"/>
    </source>
</evidence>
<dbReference type="InterPro" id="IPR050238">
    <property type="entry name" value="DNA_Rep/Repair_Clamp_Loader"/>
</dbReference>
<dbReference type="SUPFAM" id="SSF52540">
    <property type="entry name" value="P-loop containing nucleoside triphosphate hydrolases"/>
    <property type="match status" value="1"/>
</dbReference>
<gene>
    <name evidence="11" type="primary">dnaX</name>
    <name evidence="14" type="ORF">V6617_16285</name>
</gene>
<evidence type="ECO:0000313" key="15">
    <source>
        <dbReference type="Proteomes" id="UP001369958"/>
    </source>
</evidence>
<evidence type="ECO:0000256" key="3">
    <source>
        <dbReference type="ARBA" id="ARBA00022695"/>
    </source>
</evidence>
<dbReference type="Gene3D" id="3.40.50.300">
    <property type="entry name" value="P-loop containing nucleotide triphosphate hydrolases"/>
    <property type="match status" value="1"/>
</dbReference>
<dbReference type="RefSeq" id="WP_338607971.1">
    <property type="nucleotide sequence ID" value="NZ_CP146275.1"/>
</dbReference>
<dbReference type="NCBIfam" id="TIGR02397">
    <property type="entry name" value="dnaX_nterm"/>
    <property type="match status" value="1"/>
</dbReference>
<evidence type="ECO:0000256" key="9">
    <source>
        <dbReference type="ARBA" id="ARBA00022932"/>
    </source>
</evidence>
<evidence type="ECO:0000256" key="11">
    <source>
        <dbReference type="RuleBase" id="RU364063"/>
    </source>
</evidence>
<dbReference type="InterPro" id="IPR022754">
    <property type="entry name" value="DNA_pol_III_gamma-3"/>
</dbReference>
<comment type="similarity">
    <text evidence="1 11">Belongs to the DnaX/STICHEL family.</text>
</comment>
<evidence type="ECO:0000256" key="10">
    <source>
        <dbReference type="ARBA" id="ARBA00049244"/>
    </source>
</evidence>
<evidence type="ECO:0000256" key="8">
    <source>
        <dbReference type="ARBA" id="ARBA00022840"/>
    </source>
</evidence>
<sequence length="576" mass="61871">MVTPQTPATPYQVLARKYRPSSFESLVGQDAMVQTLGNAFATGRIHHAFILTGVRGVGKTTTARILARAFNYADETGAHPTLDLSKEGIHCAEIIAGTHVDVMEMDAASNTGIDSIREINAMTRTPPMSAPYKVFIIDEVHMLSTSAFNGLLKTLEEPPPYVKFIFATTEIRKVPVTILSRCMRFDLRRISPDVMTGYLSGLLEKESIAVEPEALSMIVRAGEGSVRDCLSLTDQAIAHGGGAISVQSVRDMLGLADRARIIDLFEKLMGGDIAGALDDTRALYDSGADPTTIITDLAELTHLVTRIKIVPSAAEDPVLTPDERGRGAELAQKLALRVLTRTWQILSKGLNEIAQSGNGLQTAEMVLIRLAYAADLPSPDELIEKLTSQPNGSGPAPSAPAPNGGGGYQARAVAPLAPPSAAAQTAPRTEALAVPKSYEQIVALAAEKRDIAIKYALESDIKPVSFEVGRIEVALTPTANPSVVSTLSARLKEWTGRPWLVTISTREIAAPTLREARRAAEDHARDAALEDPMVKAVMETFPGARLVNIKSRPDLTSELETAADDFETPVDPEEDE</sequence>
<dbReference type="Pfam" id="PF22608">
    <property type="entry name" value="DNAX_ATPase_lid"/>
    <property type="match status" value="1"/>
</dbReference>
<dbReference type="Pfam" id="PF13177">
    <property type="entry name" value="DNA_pol3_delta2"/>
    <property type="match status" value="1"/>
</dbReference>
<dbReference type="InterPro" id="IPR022107">
    <property type="entry name" value="DNA_pol_III_gamma/tau_C"/>
</dbReference>
<protein>
    <recommendedName>
        <fullName evidence="11">DNA polymerase III subunit gamma/tau</fullName>
        <ecNumber evidence="11">2.7.7.7</ecNumber>
    </recommendedName>
</protein>
<name>A0ABZ2I1U1_9HYPH</name>
<feature type="region of interest" description="Disordered" evidence="12">
    <location>
        <begin position="383"/>
        <end position="412"/>
    </location>
</feature>
<keyword evidence="3 11" id="KW-0548">Nucleotidyltransferase</keyword>
<keyword evidence="9 11" id="KW-0239">DNA-directed DNA polymerase</keyword>
<dbReference type="PANTHER" id="PTHR11669">
    <property type="entry name" value="REPLICATION FACTOR C / DNA POLYMERASE III GAMMA-TAU SUBUNIT"/>
    <property type="match status" value="1"/>
</dbReference>
<dbReference type="CDD" id="cd00009">
    <property type="entry name" value="AAA"/>
    <property type="match status" value="1"/>
</dbReference>
<evidence type="ECO:0000256" key="5">
    <source>
        <dbReference type="ARBA" id="ARBA00022723"/>
    </source>
</evidence>
<dbReference type="EC" id="2.7.7.7" evidence="11"/>
<proteinExistence type="inferred from homology"/>
<keyword evidence="4 11" id="KW-0235">DNA replication</keyword>
<comment type="catalytic activity">
    <reaction evidence="10 11">
        <text>DNA(n) + a 2'-deoxyribonucleoside 5'-triphosphate = DNA(n+1) + diphosphate</text>
        <dbReference type="Rhea" id="RHEA:22508"/>
        <dbReference type="Rhea" id="RHEA-COMP:17339"/>
        <dbReference type="Rhea" id="RHEA-COMP:17340"/>
        <dbReference type="ChEBI" id="CHEBI:33019"/>
        <dbReference type="ChEBI" id="CHEBI:61560"/>
        <dbReference type="ChEBI" id="CHEBI:173112"/>
        <dbReference type="EC" id="2.7.7.7"/>
    </reaction>
</comment>
<keyword evidence="5" id="KW-0479">Metal-binding</keyword>
<evidence type="ECO:0000256" key="2">
    <source>
        <dbReference type="ARBA" id="ARBA00022679"/>
    </source>
</evidence>
<dbReference type="InterPro" id="IPR012763">
    <property type="entry name" value="DNA_pol_III_sug/sutau_N"/>
</dbReference>
<dbReference type="Pfam" id="PF12169">
    <property type="entry name" value="DNA_pol3_gamma3"/>
    <property type="match status" value="1"/>
</dbReference>
<dbReference type="Gene3D" id="1.20.272.10">
    <property type="match status" value="1"/>
</dbReference>
<dbReference type="InterPro" id="IPR027417">
    <property type="entry name" value="P-loop_NTPase"/>
</dbReference>
<keyword evidence="6 11" id="KW-0547">Nucleotide-binding</keyword>
<keyword evidence="2 11" id="KW-0808">Transferase</keyword>
<evidence type="ECO:0000256" key="4">
    <source>
        <dbReference type="ARBA" id="ARBA00022705"/>
    </source>
</evidence>
<dbReference type="EMBL" id="CP146275">
    <property type="protein sequence ID" value="WWT32546.1"/>
    <property type="molecule type" value="Genomic_DNA"/>
</dbReference>
<dbReference type="Gene3D" id="1.10.8.60">
    <property type="match status" value="1"/>
</dbReference>
<evidence type="ECO:0000256" key="6">
    <source>
        <dbReference type="ARBA" id="ARBA00022741"/>
    </source>
</evidence>
<feature type="domain" description="AAA+ ATPase" evidence="13">
    <location>
        <begin position="45"/>
        <end position="191"/>
    </location>
</feature>
<evidence type="ECO:0000256" key="12">
    <source>
        <dbReference type="SAM" id="MobiDB-lite"/>
    </source>
</evidence>
<dbReference type="Pfam" id="PF12362">
    <property type="entry name" value="DUF3646"/>
    <property type="match status" value="1"/>
</dbReference>
<dbReference type="Proteomes" id="UP001369958">
    <property type="component" value="Chromosome"/>
</dbReference>
<dbReference type="SUPFAM" id="SSF48019">
    <property type="entry name" value="post-AAA+ oligomerization domain-like"/>
    <property type="match status" value="1"/>
</dbReference>
<evidence type="ECO:0000256" key="1">
    <source>
        <dbReference type="ARBA" id="ARBA00006360"/>
    </source>
</evidence>
<dbReference type="SMART" id="SM00382">
    <property type="entry name" value="AAA"/>
    <property type="match status" value="1"/>
</dbReference>
<keyword evidence="8 11" id="KW-0067">ATP-binding</keyword>
<comment type="function">
    <text evidence="11">DNA polymerase III is a complex, multichain enzyme responsible for most of the replicative synthesis in bacteria. This DNA polymerase also exhibits 3' to 5' exonuclease activity.</text>
</comment>
<feature type="region of interest" description="Disordered" evidence="12">
    <location>
        <begin position="552"/>
        <end position="576"/>
    </location>
</feature>
<comment type="subunit">
    <text evidence="11">DNA polymerase III contains a core (composed of alpha, epsilon and theta chains) that associates with a tau subunit. This core dimerizes to form the POLIII' complex. PolIII' associates with the gamma complex (composed of gamma, delta, delta', psi and chi chains) and with the beta chain to form the complete DNA polymerase III complex.</text>
</comment>
<reference evidence="14 15" key="1">
    <citation type="submission" date="2024-02" db="EMBL/GenBank/DDBJ databases">
        <title>Complete genome sequence of Pelagibacterium nitratireducens ZH15.</title>
        <authorList>
            <person name="Zhao L.H."/>
        </authorList>
    </citation>
    <scope>NUCLEOTIDE SEQUENCE [LARGE SCALE GENOMIC DNA]</scope>
    <source>
        <strain evidence="14 15">ZH15</strain>
    </source>
</reference>
<evidence type="ECO:0000313" key="14">
    <source>
        <dbReference type="EMBL" id="WWT32546.1"/>
    </source>
</evidence>
<dbReference type="InterPro" id="IPR045085">
    <property type="entry name" value="HLD_clamp_pol_III_gamma_tau"/>
</dbReference>